<feature type="region of interest" description="Disordered" evidence="1">
    <location>
        <begin position="1062"/>
        <end position="1081"/>
    </location>
</feature>
<evidence type="ECO:0000313" key="3">
    <source>
        <dbReference type="EnsemblMetazoa" id="CapteP188724"/>
    </source>
</evidence>
<feature type="region of interest" description="Disordered" evidence="1">
    <location>
        <begin position="1464"/>
        <end position="1488"/>
    </location>
</feature>
<feature type="region of interest" description="Disordered" evidence="1">
    <location>
        <begin position="284"/>
        <end position="311"/>
    </location>
</feature>
<feature type="region of interest" description="Disordered" evidence="1">
    <location>
        <begin position="1348"/>
        <end position="1435"/>
    </location>
</feature>
<feature type="compositionally biased region" description="Low complexity" evidence="1">
    <location>
        <begin position="614"/>
        <end position="628"/>
    </location>
</feature>
<keyword evidence="4" id="KW-1185">Reference proteome</keyword>
<accession>R7T6M0</accession>
<feature type="region of interest" description="Disordered" evidence="1">
    <location>
        <begin position="1296"/>
        <end position="1324"/>
    </location>
</feature>
<feature type="region of interest" description="Disordered" evidence="1">
    <location>
        <begin position="790"/>
        <end position="809"/>
    </location>
</feature>
<dbReference type="EMBL" id="AMQN01003339">
    <property type="status" value="NOT_ANNOTATED_CDS"/>
    <property type="molecule type" value="Genomic_DNA"/>
</dbReference>
<dbReference type="STRING" id="283909.R7T6M0"/>
<feature type="compositionally biased region" description="Low complexity" evidence="1">
    <location>
        <begin position="1758"/>
        <end position="1775"/>
    </location>
</feature>
<feature type="region of interest" description="Disordered" evidence="1">
    <location>
        <begin position="1803"/>
        <end position="1823"/>
    </location>
</feature>
<gene>
    <name evidence="2" type="ORF">CAPTEDRAFT_188724</name>
</gene>
<protein>
    <submittedName>
        <fullName evidence="2 3">Uncharacterized protein</fullName>
    </submittedName>
</protein>
<feature type="compositionally biased region" description="Basic and acidic residues" evidence="1">
    <location>
        <begin position="599"/>
        <end position="613"/>
    </location>
</feature>
<feature type="compositionally biased region" description="Basic and acidic residues" evidence="1">
    <location>
        <begin position="1809"/>
        <end position="1823"/>
    </location>
</feature>
<feature type="region of interest" description="Disordered" evidence="1">
    <location>
        <begin position="1571"/>
        <end position="1610"/>
    </location>
</feature>
<feature type="region of interest" description="Disordered" evidence="1">
    <location>
        <begin position="1518"/>
        <end position="1537"/>
    </location>
</feature>
<feature type="region of interest" description="Disordered" evidence="1">
    <location>
        <begin position="878"/>
        <end position="907"/>
    </location>
</feature>
<dbReference type="Proteomes" id="UP000014760">
    <property type="component" value="Unassembled WGS sequence"/>
</dbReference>
<dbReference type="HOGENOM" id="CLU_237564_0_0_1"/>
<feature type="compositionally biased region" description="Low complexity" evidence="1">
    <location>
        <begin position="1309"/>
        <end position="1324"/>
    </location>
</feature>
<sequence length="1823" mass="197999">MGIMSRVPILSFVTLAPFPNAMIPSRRFRQGAFLRFLQDFCSDMHANGAFHRRGNKSCASVRSKLLFDLIRELQQHVKPRRVAHPGTGNCFILRDGVNDTPESDLENYANFVDHLRTDYGYDSGCFTPASRPHFIRELYSAAVPTPVKVLRTCNILRTDGKTGSKIFSVPLVLEDEQDVPPILEEPKPMQPNRHYEKIIHSLVPPGAPSPRAHKTLKEPRPHSVPVISDLDAGPVLECSTLPSPRRRLQDISRSQPVTLVPINTSGSGFQRLCDYRESIRSSSREYLDEGTDCRTTGRSSTRRKKGSSRRLTVTGVPGHVADELRDSGFFQVTQPSAEIHSRSASRDRWERPRSCMGMHDQYTPRSSMHCDSEDGGLARSCSLRRSLRSLFKDRRAKSQDLWVTGSPRPPGPPVVDLRMGRLMRSTSLPRSLKSVVKDSFGKLSFERSASTEGRLDSRTDELPSTSIPSSSSSPSSGLPPPQPKKSAIRKIKEKLKLTKSSGNKSHDKLPRSQSHHADLHSPASSSRILDPGGGSMRRPKSMELRPRSRMSRSQSALESIRVKTPVSPVEKSVGSPGLTSGGRHVHVNIPSQPWTKPFADVKLRGNGTGKEDGNSSSGHWSASSGRQSFDSEVRRSSKLPPSGSENSVDRDSAVCLRETPLNAKSSEVVLSEEAADDDASTIVGDGDLDDADEASTPVVGKRRISIDDDMPSSRSSSEERSSSKHVRGLTLENLLQHELDHNGHSRVRRPYLCDDESSVYSVDQDGFFTSMHQDSGLKRGIMDMDASSVDNFSQTSSSTSSKAKRGSSSFLAMLPGSLRRRKSPKKAPPPAPPPRNSQTTLHKSNLKLDVDCLTPQSSPSVELQRLAAVANKVAAQEERRARLGLDPESSRPIDLPPPGSSQDSDTDSLIQIRVRKKSSISSHAAYPSLVSVTPSNSEEEDLDFIDFKSAWRNKDVPGISSSNSLKSSKSAPGELLPNGRPRSFSQVSCNGTMECIEENSHESSTDDSFVRNDSSRRDSSGFSTWPRSPSQKEIKKQANPKALPQASTPQKGCERSALTSINSFNENPQAPPSIAATPQSGKGDIVTIASMPSKSHYANSKIISAVSTGSPGCSQQSVACSAPVPASARLIITSPVSNKAAFVQNPHKRSVCSPVSDEDFQKFSGYSSSDKWCNELPRSTSTSREITPPREQEPKINKPLLKKSSTAFDFTQEKLDSVLRDSTQLSNPLYPTMKAMKHSVSFSSAPEKKIPESYGKSWYEGIRPTAEPKEVVAEVHAPPKTPSRVSFTSFMKNSTDATVPSTGMGVRRGSNASTISSGSSGSAGKRQVFATIHRQPTTPVAHAVLEAESKPVTPPDVTERLRELTPEKPEARIDFPTFPRASSAERKVSSQSRKGYSQNRHRHSVVSNDSASTSISAPGDFISPSSAKAATERKSSTLEKLKAPVKTEVTPQKTKSAFETIKSTRKKLNESTESEDTHIGSDHELDIPTPMPLLTSFSSKGSTLFKPPSDPTSICSVNPQTPLAHESRSATLPHRRKVPDVLPVTAPDTKVTTKPTPLKFVWPPVSKASACKSSQSARDSNDSSSPVVQRTKERSRSVTSLEGQLPLSVAQTELTQSTTNLSKMNGSPVENGLSNGLDNGRSLSNLSYASNLSLYRSSVSLAGSNDSLASNASLSAERTRASKLAFLGSTPGVHEQESVDDRFAKHALSRSRSSLSSSRGNLSSISETKTVDIHIESSGSRSPSSYVTSLVGQFQRKSSPTNSVSSGLGSSLTSPCSPPPSPTKPVANNNNILKNSDYRAMIGSKTPFTKRDSAIIDPKQRDH</sequence>
<dbReference type="OMA" id="QVIWNKA"/>
<proteinExistence type="predicted"/>
<name>R7T6M0_CAPTE</name>
<evidence type="ECO:0000313" key="2">
    <source>
        <dbReference type="EMBL" id="ELT89008.1"/>
    </source>
</evidence>
<evidence type="ECO:0000313" key="4">
    <source>
        <dbReference type="Proteomes" id="UP000014760"/>
    </source>
</evidence>
<feature type="compositionally biased region" description="Low complexity" evidence="1">
    <location>
        <begin position="463"/>
        <end position="476"/>
    </location>
</feature>
<feature type="compositionally biased region" description="Basic and acidic residues" evidence="1">
    <location>
        <begin position="998"/>
        <end position="1019"/>
    </location>
</feature>
<feature type="compositionally biased region" description="Basic and acidic residues" evidence="1">
    <location>
        <begin position="1467"/>
        <end position="1486"/>
    </location>
</feature>
<reference evidence="4" key="1">
    <citation type="submission" date="2012-12" db="EMBL/GenBank/DDBJ databases">
        <authorList>
            <person name="Hellsten U."/>
            <person name="Grimwood J."/>
            <person name="Chapman J.A."/>
            <person name="Shapiro H."/>
            <person name="Aerts A."/>
            <person name="Otillar R.P."/>
            <person name="Terry A.Y."/>
            <person name="Boore J.L."/>
            <person name="Simakov O."/>
            <person name="Marletaz F."/>
            <person name="Cho S.-J."/>
            <person name="Edsinger-Gonzales E."/>
            <person name="Havlak P."/>
            <person name="Kuo D.-H."/>
            <person name="Larsson T."/>
            <person name="Lv J."/>
            <person name="Arendt D."/>
            <person name="Savage R."/>
            <person name="Osoegawa K."/>
            <person name="de Jong P."/>
            <person name="Lindberg D.R."/>
            <person name="Seaver E.C."/>
            <person name="Weisblat D.A."/>
            <person name="Putnam N.H."/>
            <person name="Grigoriev I.V."/>
            <person name="Rokhsar D.S."/>
        </authorList>
    </citation>
    <scope>NUCLEOTIDE SEQUENCE</scope>
    <source>
        <strain evidence="4">I ESC-2004</strain>
    </source>
</reference>
<feature type="compositionally biased region" description="Low complexity" evidence="1">
    <location>
        <begin position="1571"/>
        <end position="1585"/>
    </location>
</feature>
<dbReference type="EnsemblMetazoa" id="CapteT188724">
    <property type="protein sequence ID" value="CapteP188724"/>
    <property type="gene ID" value="CapteG188724"/>
</dbReference>
<evidence type="ECO:0000256" key="1">
    <source>
        <dbReference type="SAM" id="MobiDB-lite"/>
    </source>
</evidence>
<feature type="region of interest" description="Disordered" evidence="1">
    <location>
        <begin position="814"/>
        <end position="842"/>
    </location>
</feature>
<feature type="compositionally biased region" description="Basic and acidic residues" evidence="1">
    <location>
        <begin position="1357"/>
        <end position="1373"/>
    </location>
</feature>
<dbReference type="EMBL" id="KB311578">
    <property type="protein sequence ID" value="ELT89008.1"/>
    <property type="molecule type" value="Genomic_DNA"/>
</dbReference>
<feature type="compositionally biased region" description="Basic and acidic residues" evidence="1">
    <location>
        <begin position="878"/>
        <end position="891"/>
    </location>
</feature>
<feature type="region of interest" description="Disordered" evidence="1">
    <location>
        <begin position="1751"/>
        <end position="1791"/>
    </location>
</feature>
<organism evidence="2">
    <name type="scientific">Capitella teleta</name>
    <name type="common">Polychaete worm</name>
    <dbReference type="NCBI Taxonomy" id="283909"/>
    <lineage>
        <taxon>Eukaryota</taxon>
        <taxon>Metazoa</taxon>
        <taxon>Spiralia</taxon>
        <taxon>Lophotrochozoa</taxon>
        <taxon>Annelida</taxon>
        <taxon>Polychaeta</taxon>
        <taxon>Sedentaria</taxon>
        <taxon>Scolecida</taxon>
        <taxon>Capitellidae</taxon>
        <taxon>Capitella</taxon>
    </lineage>
</organism>
<feature type="compositionally biased region" description="Basic and acidic residues" evidence="1">
    <location>
        <begin position="1187"/>
        <end position="1196"/>
    </location>
</feature>
<reference evidence="3" key="3">
    <citation type="submission" date="2015-06" db="UniProtKB">
        <authorList>
            <consortium name="EnsemblMetazoa"/>
        </authorList>
    </citation>
    <scope>IDENTIFICATION</scope>
</reference>
<feature type="compositionally biased region" description="Polar residues" evidence="1">
    <location>
        <begin position="1405"/>
        <end position="1416"/>
    </location>
</feature>
<feature type="compositionally biased region" description="Polar residues" evidence="1">
    <location>
        <begin position="1174"/>
        <end position="1185"/>
    </location>
</feature>
<feature type="region of interest" description="Disordered" evidence="1">
    <location>
        <begin position="1174"/>
        <end position="1202"/>
    </location>
</feature>
<feature type="region of interest" description="Disordered" evidence="1">
    <location>
        <begin position="447"/>
        <end position="653"/>
    </location>
</feature>
<feature type="region of interest" description="Disordered" evidence="1">
    <location>
        <begin position="957"/>
        <end position="1055"/>
    </location>
</feature>
<feature type="compositionally biased region" description="Pro residues" evidence="1">
    <location>
        <begin position="826"/>
        <end position="835"/>
    </location>
</feature>
<feature type="region of interest" description="Disordered" evidence="1">
    <location>
        <begin position="666"/>
        <end position="726"/>
    </location>
</feature>
<feature type="compositionally biased region" description="Low complexity" evidence="1">
    <location>
        <begin position="960"/>
        <end position="970"/>
    </location>
</feature>
<feature type="compositionally biased region" description="Polar residues" evidence="1">
    <location>
        <begin position="1020"/>
        <end position="1029"/>
    </location>
</feature>
<feature type="compositionally biased region" description="Polar residues" evidence="1">
    <location>
        <begin position="1389"/>
        <end position="1398"/>
    </location>
</feature>
<feature type="compositionally biased region" description="Basic and acidic residues" evidence="1">
    <location>
        <begin position="504"/>
        <end position="519"/>
    </location>
</feature>
<dbReference type="OrthoDB" id="1060785at2759"/>
<reference evidence="2 4" key="2">
    <citation type="journal article" date="2013" name="Nature">
        <title>Insights into bilaterian evolution from three spiralian genomes.</title>
        <authorList>
            <person name="Simakov O."/>
            <person name="Marletaz F."/>
            <person name="Cho S.J."/>
            <person name="Edsinger-Gonzales E."/>
            <person name="Havlak P."/>
            <person name="Hellsten U."/>
            <person name="Kuo D.H."/>
            <person name="Larsson T."/>
            <person name="Lv J."/>
            <person name="Arendt D."/>
            <person name="Savage R."/>
            <person name="Osoegawa K."/>
            <person name="de Jong P."/>
            <person name="Grimwood J."/>
            <person name="Chapman J.A."/>
            <person name="Shapiro H."/>
            <person name="Aerts A."/>
            <person name="Otillar R.P."/>
            <person name="Terry A.Y."/>
            <person name="Boore J.L."/>
            <person name="Grigoriev I.V."/>
            <person name="Lindberg D.R."/>
            <person name="Seaver E.C."/>
            <person name="Weisblat D.A."/>
            <person name="Putnam N.H."/>
            <person name="Rokhsar D.S."/>
        </authorList>
    </citation>
    <scope>NUCLEOTIDE SEQUENCE</scope>
    <source>
        <strain evidence="2 4">I ESC-2004</strain>
    </source>
</reference>